<keyword evidence="10" id="KW-0472">Membrane</keyword>
<dbReference type="InterPro" id="IPR003758">
    <property type="entry name" value="LpxK"/>
</dbReference>
<dbReference type="HAMAP" id="MF_00409">
    <property type="entry name" value="LpxK"/>
    <property type="match status" value="1"/>
</dbReference>
<dbReference type="GO" id="GO:0009244">
    <property type="term" value="P:lipopolysaccharide core region biosynthetic process"/>
    <property type="evidence" value="ECO:0007669"/>
    <property type="project" value="TreeGrafter"/>
</dbReference>
<dbReference type="EMBL" id="UOGF01000077">
    <property type="protein sequence ID" value="VAX31622.1"/>
    <property type="molecule type" value="Genomic_DNA"/>
</dbReference>
<keyword evidence="6" id="KW-0547">Nucleotide-binding</keyword>
<evidence type="ECO:0000256" key="4">
    <source>
        <dbReference type="ARBA" id="ARBA00022556"/>
    </source>
</evidence>
<evidence type="ECO:0000256" key="3">
    <source>
        <dbReference type="ARBA" id="ARBA00022516"/>
    </source>
</evidence>
<gene>
    <name evidence="11" type="ORF">MNBD_NITROSPIRAE01-1971</name>
</gene>
<reference evidence="11" key="1">
    <citation type="submission" date="2018-06" db="EMBL/GenBank/DDBJ databases">
        <authorList>
            <person name="Zhirakovskaya E."/>
        </authorList>
    </citation>
    <scope>NUCLEOTIDE SEQUENCE</scope>
</reference>
<dbReference type="EC" id="2.7.1.130" evidence="2"/>
<evidence type="ECO:0000256" key="1">
    <source>
        <dbReference type="ARBA" id="ARBA00004870"/>
    </source>
</evidence>
<sequence>MATQNQKPLLARLWENDSEKLNVLRFLLKLLSWIYAFVIRLRLWLYQKEWLAQKRVPCHVVSIGNITTGGTGKTPMTLYLAEEWQKRGYKVGIVSRGYRRKNKVPLVLVTDGTQIFASPSDVGDEPYLMAQRLSGVPIVVCADRFEGCQKLIHRFAVEVILLDDAFQHLKMYRDQNILIIDATKPFGNGHLLPRGPLREPLSAIKRSDLLIFSRVENETAMDAMMQRVAPYQSQILQSYFETIGIIDLKTDNFFAPEVLSGKSVLPFCGIGNPDAFLAQLRRLGANLASAHIFEDHHDYKKSDLEKIINSVNEQNNIWIVTTEKDAVKIKPLMTETTKIYALRIGPVFKKGSENMLERLFIK</sequence>
<evidence type="ECO:0000256" key="2">
    <source>
        <dbReference type="ARBA" id="ARBA00012071"/>
    </source>
</evidence>
<evidence type="ECO:0000256" key="5">
    <source>
        <dbReference type="ARBA" id="ARBA00022679"/>
    </source>
</evidence>
<evidence type="ECO:0000256" key="6">
    <source>
        <dbReference type="ARBA" id="ARBA00022741"/>
    </source>
</evidence>
<organism evidence="11">
    <name type="scientific">hydrothermal vent metagenome</name>
    <dbReference type="NCBI Taxonomy" id="652676"/>
    <lineage>
        <taxon>unclassified sequences</taxon>
        <taxon>metagenomes</taxon>
        <taxon>ecological metagenomes</taxon>
    </lineage>
</organism>
<dbReference type="AlphaFoldDB" id="A0A3B1CTA6"/>
<dbReference type="SUPFAM" id="SSF52540">
    <property type="entry name" value="P-loop containing nucleoside triphosphate hydrolases"/>
    <property type="match status" value="1"/>
</dbReference>
<accession>A0A3B1CTA6</accession>
<keyword evidence="8" id="KW-0067">ATP-binding</keyword>
<dbReference type="PANTHER" id="PTHR42724:SF1">
    <property type="entry name" value="TETRAACYLDISACCHARIDE 4'-KINASE, MITOCHONDRIAL-RELATED"/>
    <property type="match status" value="1"/>
</dbReference>
<evidence type="ECO:0000256" key="7">
    <source>
        <dbReference type="ARBA" id="ARBA00022777"/>
    </source>
</evidence>
<evidence type="ECO:0000256" key="8">
    <source>
        <dbReference type="ARBA" id="ARBA00022840"/>
    </source>
</evidence>
<dbReference type="GO" id="GO:0005886">
    <property type="term" value="C:plasma membrane"/>
    <property type="evidence" value="ECO:0007669"/>
    <property type="project" value="TreeGrafter"/>
</dbReference>
<feature type="transmembrane region" description="Helical" evidence="10">
    <location>
        <begin position="26"/>
        <end position="45"/>
    </location>
</feature>
<keyword evidence="4" id="KW-0441">Lipid A biosynthesis</keyword>
<evidence type="ECO:0000313" key="11">
    <source>
        <dbReference type="EMBL" id="VAX31622.1"/>
    </source>
</evidence>
<dbReference type="UniPathway" id="UPA00359">
    <property type="reaction ID" value="UER00482"/>
</dbReference>
<keyword evidence="10" id="KW-0812">Transmembrane</keyword>
<keyword evidence="5 11" id="KW-0808">Transferase</keyword>
<comment type="pathway">
    <text evidence="1">Glycolipid biosynthesis; lipid IV(A) biosynthesis; lipid IV(A) from (3R)-3-hydroxytetradecanoyl-[acyl-carrier-protein] and UDP-N-acetyl-alpha-D-glucosamine: step 6/6.</text>
</comment>
<evidence type="ECO:0000256" key="10">
    <source>
        <dbReference type="SAM" id="Phobius"/>
    </source>
</evidence>
<dbReference type="GO" id="GO:0009245">
    <property type="term" value="P:lipid A biosynthetic process"/>
    <property type="evidence" value="ECO:0007669"/>
    <property type="project" value="UniProtKB-KW"/>
</dbReference>
<dbReference type="PANTHER" id="PTHR42724">
    <property type="entry name" value="TETRAACYLDISACCHARIDE 4'-KINASE"/>
    <property type="match status" value="1"/>
</dbReference>
<protein>
    <recommendedName>
        <fullName evidence="2">tetraacyldisaccharide 4'-kinase</fullName>
        <ecNumber evidence="2">2.7.1.130</ecNumber>
    </recommendedName>
</protein>
<proteinExistence type="inferred from homology"/>
<keyword evidence="10" id="KW-1133">Transmembrane helix</keyword>
<dbReference type="Pfam" id="PF02606">
    <property type="entry name" value="LpxK"/>
    <property type="match status" value="1"/>
</dbReference>
<keyword evidence="3" id="KW-0444">Lipid biosynthesis</keyword>
<keyword evidence="9" id="KW-0443">Lipid metabolism</keyword>
<dbReference type="GO" id="GO:0009029">
    <property type="term" value="F:lipid-A 4'-kinase activity"/>
    <property type="evidence" value="ECO:0007669"/>
    <property type="project" value="UniProtKB-EC"/>
</dbReference>
<dbReference type="InterPro" id="IPR027417">
    <property type="entry name" value="P-loop_NTPase"/>
</dbReference>
<evidence type="ECO:0000256" key="9">
    <source>
        <dbReference type="ARBA" id="ARBA00023098"/>
    </source>
</evidence>
<dbReference type="GO" id="GO:0005524">
    <property type="term" value="F:ATP binding"/>
    <property type="evidence" value="ECO:0007669"/>
    <property type="project" value="UniProtKB-KW"/>
</dbReference>
<name>A0A3B1CTA6_9ZZZZ</name>
<keyword evidence="7 11" id="KW-0418">Kinase</keyword>
<dbReference type="NCBIfam" id="TIGR00682">
    <property type="entry name" value="lpxK"/>
    <property type="match status" value="1"/>
</dbReference>